<name>A0A6N4TH64_9FIRM</name>
<proteinExistence type="predicted"/>
<reference evidence="3" key="1">
    <citation type="submission" date="2019-05" db="EMBL/GenBank/DDBJ databases">
        <title>Complete genome sequencing of Absiella argi strain JCM 30884.</title>
        <authorList>
            <person name="Sakamoto M."/>
            <person name="Murakami T."/>
            <person name="Mori H."/>
        </authorList>
    </citation>
    <scope>NUCLEOTIDE SEQUENCE [LARGE SCALE GENOMIC DNA]</scope>
    <source>
        <strain evidence="3">JCM 30884</strain>
    </source>
</reference>
<evidence type="ECO:0008006" key="4">
    <source>
        <dbReference type="Google" id="ProtNLM"/>
    </source>
</evidence>
<feature type="chain" id="PRO_5027098953" description="Lipoprotein" evidence="1">
    <location>
        <begin position="19"/>
        <end position="137"/>
    </location>
</feature>
<accession>A0A6N4TH64</accession>
<dbReference type="Proteomes" id="UP000464754">
    <property type="component" value="Chromosome"/>
</dbReference>
<evidence type="ECO:0000313" key="2">
    <source>
        <dbReference type="EMBL" id="BBK21775.1"/>
    </source>
</evidence>
<dbReference type="EMBL" id="AP019695">
    <property type="protein sequence ID" value="BBK21775.1"/>
    <property type="molecule type" value="Genomic_DNA"/>
</dbReference>
<feature type="signal peptide" evidence="1">
    <location>
        <begin position="1"/>
        <end position="18"/>
    </location>
</feature>
<keyword evidence="1" id="KW-0732">Signal</keyword>
<organism evidence="2 3">
    <name type="scientific">Amedibacterium intestinale</name>
    <dbReference type="NCBI Taxonomy" id="2583452"/>
    <lineage>
        <taxon>Bacteria</taxon>
        <taxon>Bacillati</taxon>
        <taxon>Bacillota</taxon>
        <taxon>Erysipelotrichia</taxon>
        <taxon>Erysipelotrichales</taxon>
        <taxon>Erysipelotrichaceae</taxon>
        <taxon>Amedibacterium</taxon>
    </lineage>
</organism>
<gene>
    <name evidence="2" type="ORF">Aargi30884_06780</name>
</gene>
<protein>
    <recommendedName>
        <fullName evidence="4">Lipoprotein</fullName>
    </recommendedName>
</protein>
<dbReference type="AlphaFoldDB" id="A0A6N4TH64"/>
<dbReference type="KEGG" id="aarg:Aargi30884_06780"/>
<keyword evidence="3" id="KW-1185">Reference proteome</keyword>
<evidence type="ECO:0000256" key="1">
    <source>
        <dbReference type="SAM" id="SignalP"/>
    </source>
</evidence>
<sequence>MKKFLILCFTFIMGFCLAACSGSGGNVQNVKTHEVDSALYSKKEINSAIDTIKSEFKKDWKGCTLTEIYYAGDSVSKEHQEWADRYNADETIVLLSSFDVDSSGGNGSLNPNSTYDGWNWILVRKEGEGWVHVDHGY</sequence>
<evidence type="ECO:0000313" key="3">
    <source>
        <dbReference type="Proteomes" id="UP000464754"/>
    </source>
</evidence>
<dbReference type="RefSeq" id="WP_115714976.1">
    <property type="nucleotide sequence ID" value="NZ_AP019695.1"/>
</dbReference>